<dbReference type="Proteomes" id="UP001500879">
    <property type="component" value="Unassembled WGS sequence"/>
</dbReference>
<dbReference type="Pfam" id="PF24722">
    <property type="entry name" value="DUF7674"/>
    <property type="match status" value="1"/>
</dbReference>
<organism evidence="2 3">
    <name type="scientific">Streptomyces luteireticuli</name>
    <dbReference type="NCBI Taxonomy" id="173858"/>
    <lineage>
        <taxon>Bacteria</taxon>
        <taxon>Bacillati</taxon>
        <taxon>Actinomycetota</taxon>
        <taxon>Actinomycetes</taxon>
        <taxon>Kitasatosporales</taxon>
        <taxon>Streptomycetaceae</taxon>
        <taxon>Streptomyces</taxon>
    </lineage>
</organism>
<dbReference type="EMBL" id="BAAABX010000047">
    <property type="protein sequence ID" value="GAA0415188.1"/>
    <property type="molecule type" value="Genomic_DNA"/>
</dbReference>
<evidence type="ECO:0000313" key="2">
    <source>
        <dbReference type="EMBL" id="GAA0415188.1"/>
    </source>
</evidence>
<dbReference type="InterPro" id="IPR056091">
    <property type="entry name" value="DUF7674"/>
</dbReference>
<comment type="caution">
    <text evidence="2">The sequence shown here is derived from an EMBL/GenBank/DDBJ whole genome shotgun (WGS) entry which is preliminary data.</text>
</comment>
<proteinExistence type="predicted"/>
<protein>
    <recommendedName>
        <fullName evidence="1">DUF7674 domain-containing protein</fullName>
    </recommendedName>
</protein>
<evidence type="ECO:0000313" key="3">
    <source>
        <dbReference type="Proteomes" id="UP001500879"/>
    </source>
</evidence>
<gene>
    <name evidence="2" type="ORF">GCM10010357_40620</name>
</gene>
<feature type="domain" description="DUF7674" evidence="1">
    <location>
        <begin position="50"/>
        <end position="137"/>
    </location>
</feature>
<sequence length="145" mass="15826">MPTPLWWNNLIAASDVLAASDRAEVDAWRGEPETSEFGLPVEVDEDDVPPLTVRLGSLARVFAKNASGMDAQERQRVLGVLEKIQATGSEEDQTAVVTGFFEALLMAADLGFDLRSVWDELGPGSRSACLSLNEFWGVDSPGWMR</sequence>
<reference evidence="2 3" key="1">
    <citation type="journal article" date="2019" name="Int. J. Syst. Evol. Microbiol.">
        <title>The Global Catalogue of Microorganisms (GCM) 10K type strain sequencing project: providing services to taxonomists for standard genome sequencing and annotation.</title>
        <authorList>
            <consortium name="The Broad Institute Genomics Platform"/>
            <consortium name="The Broad Institute Genome Sequencing Center for Infectious Disease"/>
            <person name="Wu L."/>
            <person name="Ma J."/>
        </authorList>
    </citation>
    <scope>NUCLEOTIDE SEQUENCE [LARGE SCALE GENOMIC DNA]</scope>
    <source>
        <strain evidence="2 3">JCM 4788</strain>
    </source>
</reference>
<accession>A0ABN0YWV0</accession>
<evidence type="ECO:0000259" key="1">
    <source>
        <dbReference type="Pfam" id="PF24722"/>
    </source>
</evidence>
<name>A0ABN0YWV0_9ACTN</name>
<keyword evidence="3" id="KW-1185">Reference proteome</keyword>
<dbReference type="RefSeq" id="WP_344026368.1">
    <property type="nucleotide sequence ID" value="NZ_BAAABX010000047.1"/>
</dbReference>